<proteinExistence type="predicted"/>
<evidence type="ECO:0008006" key="4">
    <source>
        <dbReference type="Google" id="ProtNLM"/>
    </source>
</evidence>
<evidence type="ECO:0000256" key="1">
    <source>
        <dbReference type="SAM" id="MobiDB-lite"/>
    </source>
</evidence>
<comment type="caution">
    <text evidence="2">The sequence shown here is derived from an EMBL/GenBank/DDBJ whole genome shotgun (WGS) entry which is preliminary data.</text>
</comment>
<feature type="region of interest" description="Disordered" evidence="1">
    <location>
        <begin position="125"/>
        <end position="197"/>
    </location>
</feature>
<keyword evidence="3" id="KW-1185">Reference proteome</keyword>
<protein>
    <recommendedName>
        <fullName evidence="4">CCHC-type domain-containing protein</fullName>
    </recommendedName>
</protein>
<dbReference type="EMBL" id="JAUUTY010000080">
    <property type="protein sequence ID" value="KAK1603307.1"/>
    <property type="molecule type" value="Genomic_DNA"/>
</dbReference>
<evidence type="ECO:0000313" key="2">
    <source>
        <dbReference type="EMBL" id="KAK1603307.1"/>
    </source>
</evidence>
<gene>
    <name evidence="2" type="ORF">QYE76_018011</name>
</gene>
<feature type="compositionally biased region" description="Gly residues" evidence="1">
    <location>
        <begin position="188"/>
        <end position="197"/>
    </location>
</feature>
<name>A0AAD8QIZ9_LOLMU</name>
<feature type="compositionally biased region" description="Basic and acidic residues" evidence="1">
    <location>
        <begin position="171"/>
        <end position="183"/>
    </location>
</feature>
<feature type="region of interest" description="Disordered" evidence="1">
    <location>
        <begin position="51"/>
        <end position="81"/>
    </location>
</feature>
<dbReference type="AlphaFoldDB" id="A0AAD8QIZ9"/>
<feature type="compositionally biased region" description="Low complexity" evidence="1">
    <location>
        <begin position="135"/>
        <end position="145"/>
    </location>
</feature>
<organism evidence="2 3">
    <name type="scientific">Lolium multiflorum</name>
    <name type="common">Italian ryegrass</name>
    <name type="synonym">Lolium perenne subsp. multiflorum</name>
    <dbReference type="NCBI Taxonomy" id="4521"/>
    <lineage>
        <taxon>Eukaryota</taxon>
        <taxon>Viridiplantae</taxon>
        <taxon>Streptophyta</taxon>
        <taxon>Embryophyta</taxon>
        <taxon>Tracheophyta</taxon>
        <taxon>Spermatophyta</taxon>
        <taxon>Magnoliopsida</taxon>
        <taxon>Liliopsida</taxon>
        <taxon>Poales</taxon>
        <taxon>Poaceae</taxon>
        <taxon>BOP clade</taxon>
        <taxon>Pooideae</taxon>
        <taxon>Poodae</taxon>
        <taxon>Poeae</taxon>
        <taxon>Poeae Chloroplast Group 2 (Poeae type)</taxon>
        <taxon>Loliodinae</taxon>
        <taxon>Loliinae</taxon>
        <taxon>Lolium</taxon>
    </lineage>
</organism>
<accession>A0AAD8QIZ9</accession>
<sequence>MDKRVGLRVAEKAVWAWIFIPGLTPRKCERGKSLRMAKGGTLGHHSLSANAAYKGAPSPTSGKAPPPTPSSPAIPTALPGSGVRRQCQLCGYDGHWTSKCHRRFQKSFLGLGNDGKDTRNTARQVAMADRPAPQPKQSQPQGQTQSYSVDPYWYMDSGATEHLTSEMGKLQTKEPYRGSDKVHTANGAGPGNAGGSA</sequence>
<reference evidence="2" key="1">
    <citation type="submission" date="2023-07" db="EMBL/GenBank/DDBJ databases">
        <title>A chromosome-level genome assembly of Lolium multiflorum.</title>
        <authorList>
            <person name="Chen Y."/>
            <person name="Copetti D."/>
            <person name="Kolliker R."/>
            <person name="Studer B."/>
        </authorList>
    </citation>
    <scope>NUCLEOTIDE SEQUENCE</scope>
    <source>
        <strain evidence="2">02402/16</strain>
        <tissue evidence="2">Leaf</tissue>
    </source>
</reference>
<dbReference type="Proteomes" id="UP001231189">
    <property type="component" value="Unassembled WGS sequence"/>
</dbReference>
<evidence type="ECO:0000313" key="3">
    <source>
        <dbReference type="Proteomes" id="UP001231189"/>
    </source>
</evidence>